<evidence type="ECO:0000256" key="3">
    <source>
        <dbReference type="ARBA" id="ARBA00066641"/>
    </source>
</evidence>
<dbReference type="SUPFAM" id="SSF51735">
    <property type="entry name" value="NAD(P)-binding Rossmann-fold domains"/>
    <property type="match status" value="1"/>
</dbReference>
<gene>
    <name evidence="6" type="ordered locus">Caul_1958</name>
</gene>
<evidence type="ECO:0000256" key="5">
    <source>
        <dbReference type="RuleBase" id="RU000363"/>
    </source>
</evidence>
<evidence type="ECO:0000256" key="1">
    <source>
        <dbReference type="ARBA" id="ARBA00006484"/>
    </source>
</evidence>
<dbReference type="EMBL" id="CP000927">
    <property type="protein sequence ID" value="ABZ71087.1"/>
    <property type="molecule type" value="Genomic_DNA"/>
</dbReference>
<comment type="similarity">
    <text evidence="1 5">Belongs to the short-chain dehydrogenases/reductases (SDR) family.</text>
</comment>
<dbReference type="STRING" id="366602.Caul_1958"/>
<sequence>MTPIQGRFAGKTVIVTGAGAGIGWATASRLLEEGARVIASDVAEDRLAALTAATSSSALVTIAGDISREEAVQRILAACEARVDGLANVAGVMDGFLPAAEVDDATWERVFAVNVTAVMRLTRAALPVMLVAGGGAIVNVASEASLRGSAAGVAYTASKHALVGFTKSTAFMYGPKGVRVNAIAPGPVRTSINGASRSDHGWSRIAPLLEAQAPPVAEPASLAASILWLLSDEAENINGVVLPSDGGWAAG</sequence>
<keyword evidence="2" id="KW-0560">Oxidoreductase</keyword>
<proteinExistence type="inferred from homology"/>
<dbReference type="eggNOG" id="COG4221">
    <property type="taxonomic scope" value="Bacteria"/>
</dbReference>
<dbReference type="PANTHER" id="PTHR43477:SF1">
    <property type="entry name" value="DIHYDROANTICAPSIN 7-DEHYDROGENASE"/>
    <property type="match status" value="1"/>
</dbReference>
<dbReference type="OrthoDB" id="8959163at2"/>
<evidence type="ECO:0000313" key="6">
    <source>
        <dbReference type="EMBL" id="ABZ71087.1"/>
    </source>
</evidence>
<name>B0T5S9_CAUSK</name>
<dbReference type="CDD" id="cd05233">
    <property type="entry name" value="SDR_c"/>
    <property type="match status" value="1"/>
</dbReference>
<dbReference type="KEGG" id="cak:Caul_1958"/>
<dbReference type="GO" id="GO:0047838">
    <property type="term" value="F:D-xylose 1-dehydrogenase (NAD+) activity"/>
    <property type="evidence" value="ECO:0007669"/>
    <property type="project" value="UniProtKB-EC"/>
</dbReference>
<dbReference type="InterPro" id="IPR020904">
    <property type="entry name" value="Sc_DH/Rdtase_CS"/>
</dbReference>
<dbReference type="InterPro" id="IPR036291">
    <property type="entry name" value="NAD(P)-bd_dom_sf"/>
</dbReference>
<reference evidence="6" key="1">
    <citation type="submission" date="2008-01" db="EMBL/GenBank/DDBJ databases">
        <title>Complete sequence of chromosome of Caulobacter sp. K31.</title>
        <authorList>
            <consortium name="US DOE Joint Genome Institute"/>
            <person name="Copeland A."/>
            <person name="Lucas S."/>
            <person name="Lapidus A."/>
            <person name="Barry K."/>
            <person name="Glavina del Rio T."/>
            <person name="Dalin E."/>
            <person name="Tice H."/>
            <person name="Pitluck S."/>
            <person name="Bruce D."/>
            <person name="Goodwin L."/>
            <person name="Thompson L.S."/>
            <person name="Brettin T."/>
            <person name="Detter J.C."/>
            <person name="Han C."/>
            <person name="Schmutz J."/>
            <person name="Larimer F."/>
            <person name="Land M."/>
            <person name="Hauser L."/>
            <person name="Kyrpides N."/>
            <person name="Kim E."/>
            <person name="Stephens C."/>
            <person name="Richardson P."/>
        </authorList>
    </citation>
    <scope>NUCLEOTIDE SEQUENCE [LARGE SCALE GENOMIC DNA]</scope>
    <source>
        <strain evidence="6">K31</strain>
    </source>
</reference>
<evidence type="ECO:0000256" key="2">
    <source>
        <dbReference type="ARBA" id="ARBA00023002"/>
    </source>
</evidence>
<dbReference type="Pfam" id="PF00106">
    <property type="entry name" value="adh_short"/>
    <property type="match status" value="1"/>
</dbReference>
<protein>
    <recommendedName>
        <fullName evidence="4">D-xylose 1-dehydrogenase</fullName>
        <ecNumber evidence="3">1.1.1.175</ecNumber>
    </recommendedName>
</protein>
<dbReference type="InterPro" id="IPR002347">
    <property type="entry name" value="SDR_fam"/>
</dbReference>
<dbReference type="AlphaFoldDB" id="B0T5S9"/>
<dbReference type="InterPro" id="IPR051122">
    <property type="entry name" value="SDR_DHRS6-like"/>
</dbReference>
<dbReference type="FunFam" id="3.40.50.720:FF:000084">
    <property type="entry name" value="Short-chain dehydrogenase reductase"/>
    <property type="match status" value="1"/>
</dbReference>
<dbReference type="PRINTS" id="PR00081">
    <property type="entry name" value="GDHRDH"/>
</dbReference>
<dbReference type="PRINTS" id="PR00080">
    <property type="entry name" value="SDRFAMILY"/>
</dbReference>
<accession>B0T5S9</accession>
<evidence type="ECO:0000256" key="4">
    <source>
        <dbReference type="ARBA" id="ARBA00069939"/>
    </source>
</evidence>
<dbReference type="PANTHER" id="PTHR43477">
    <property type="entry name" value="DIHYDROANTICAPSIN 7-DEHYDROGENASE"/>
    <property type="match status" value="1"/>
</dbReference>
<dbReference type="PROSITE" id="PS00061">
    <property type="entry name" value="ADH_SHORT"/>
    <property type="match status" value="1"/>
</dbReference>
<dbReference type="HOGENOM" id="CLU_010194_2_10_5"/>
<organism evidence="6">
    <name type="scientific">Caulobacter sp. (strain K31)</name>
    <dbReference type="NCBI Taxonomy" id="366602"/>
    <lineage>
        <taxon>Bacteria</taxon>
        <taxon>Pseudomonadati</taxon>
        <taxon>Pseudomonadota</taxon>
        <taxon>Alphaproteobacteria</taxon>
        <taxon>Caulobacterales</taxon>
        <taxon>Caulobacteraceae</taxon>
        <taxon>Caulobacter</taxon>
    </lineage>
</organism>
<dbReference type="Gene3D" id="3.40.50.720">
    <property type="entry name" value="NAD(P)-binding Rossmann-like Domain"/>
    <property type="match status" value="1"/>
</dbReference>
<dbReference type="EC" id="1.1.1.175" evidence="3"/>